<dbReference type="Proteomes" id="UP000184498">
    <property type="component" value="Unassembled WGS sequence"/>
</dbReference>
<sequence length="247" mass="28637">MTTLNYERYNVAIDSWNLSKSNYSDIQSLIAPQQVFTLYPDQIDWLATQNETETYFRLDIGVWKNEMILILAPRTNVGDIKVLDNYEYAPLGFLENDLQLTQTKTYTMTNNYILSKDLTKHENDTDINFPILQQPVTAQQIAVDEIESWRENGMDWLSLESNEFNGERIFQSFYVPKQDLLQNQEDATSMVCAFGLKYSAVYQRLLPTLIFISCFEDASMKNVTTKLPSNTYDWSRPYPPYTASTIG</sequence>
<organism evidence="1 2">
    <name type="scientific">Epilithonimonas mollis</name>
    <dbReference type="NCBI Taxonomy" id="216903"/>
    <lineage>
        <taxon>Bacteria</taxon>
        <taxon>Pseudomonadati</taxon>
        <taxon>Bacteroidota</taxon>
        <taxon>Flavobacteriia</taxon>
        <taxon>Flavobacteriales</taxon>
        <taxon>Weeksellaceae</taxon>
        <taxon>Chryseobacterium group</taxon>
        <taxon>Epilithonimonas</taxon>
    </lineage>
</organism>
<dbReference type="OrthoDB" id="714053at2"/>
<name>A0A1M6PNN5_9FLAO</name>
<accession>A0A1M6PNN5</accession>
<evidence type="ECO:0000313" key="2">
    <source>
        <dbReference type="Proteomes" id="UP000184498"/>
    </source>
</evidence>
<reference evidence="2" key="1">
    <citation type="submission" date="2016-11" db="EMBL/GenBank/DDBJ databases">
        <authorList>
            <person name="Varghese N."/>
            <person name="Submissions S."/>
        </authorList>
    </citation>
    <scope>NUCLEOTIDE SEQUENCE [LARGE SCALE GENOMIC DNA]</scope>
    <source>
        <strain evidence="2">DSM 18016</strain>
    </source>
</reference>
<dbReference type="RefSeq" id="WP_072996867.1">
    <property type="nucleotide sequence ID" value="NZ_FRAM01000001.1"/>
</dbReference>
<dbReference type="EMBL" id="FRAM01000001">
    <property type="protein sequence ID" value="SHK09517.1"/>
    <property type="molecule type" value="Genomic_DNA"/>
</dbReference>
<dbReference type="AlphaFoldDB" id="A0A1M6PNN5"/>
<protein>
    <submittedName>
        <fullName evidence="1">Uncharacterized protein</fullName>
    </submittedName>
</protein>
<gene>
    <name evidence="1" type="ORF">SAMN05444371_1212</name>
</gene>
<keyword evidence="2" id="KW-1185">Reference proteome</keyword>
<dbReference type="STRING" id="216903.SAMN05444371_1212"/>
<proteinExistence type="predicted"/>
<evidence type="ECO:0000313" key="1">
    <source>
        <dbReference type="EMBL" id="SHK09517.1"/>
    </source>
</evidence>